<feature type="region of interest" description="Disordered" evidence="1">
    <location>
        <begin position="104"/>
        <end position="127"/>
    </location>
</feature>
<proteinExistence type="evidence at transcript level"/>
<dbReference type="AlphaFoldDB" id="A0A4Y5PW35"/>
<name>A0A4Y5PW35_TRIMO</name>
<accession>A0A4Y5PW35</accession>
<keyword evidence="2" id="KW-0732">Signal</keyword>
<evidence type="ECO:0000313" key="3">
    <source>
        <dbReference type="EMBL" id="QCX08909.1"/>
    </source>
</evidence>
<protein>
    <submittedName>
        <fullName evidence="3">Jekyll 1</fullName>
    </submittedName>
</protein>
<feature type="chain" id="PRO_5021464706" evidence="2">
    <location>
        <begin position="26"/>
        <end position="127"/>
    </location>
</feature>
<organism evidence="3">
    <name type="scientific">Triticum monococcum subsp. aegilopoides</name>
    <dbReference type="NCBI Taxonomy" id="52163"/>
    <lineage>
        <taxon>Eukaryota</taxon>
        <taxon>Viridiplantae</taxon>
        <taxon>Streptophyta</taxon>
        <taxon>Embryophyta</taxon>
        <taxon>Tracheophyta</taxon>
        <taxon>Spermatophyta</taxon>
        <taxon>Magnoliopsida</taxon>
        <taxon>Liliopsida</taxon>
        <taxon>Poales</taxon>
        <taxon>Poaceae</taxon>
        <taxon>BOP clade</taxon>
        <taxon>Pooideae</taxon>
        <taxon>Triticodae</taxon>
        <taxon>Triticeae</taxon>
        <taxon>Triticinae</taxon>
        <taxon>Triticum</taxon>
    </lineage>
</organism>
<feature type="signal peptide" evidence="2">
    <location>
        <begin position="1"/>
        <end position="25"/>
    </location>
</feature>
<sequence length="127" mass="13519">MAVRGGKALVVAMLISFLLVQGSLGDLHSCFCRCYKRCMKQTRNHDVCVVNCMDTPAKCFFGCLRSTPSVMALDDDLVNPVTDERSMAVPAGGADHGEFHITEGSVEAPTGGADHGKFNVAEEDAAP</sequence>
<evidence type="ECO:0000256" key="1">
    <source>
        <dbReference type="SAM" id="MobiDB-lite"/>
    </source>
</evidence>
<reference evidence="3" key="1">
    <citation type="journal article" date="2019" name="Plant J.">
        <title>The highly divergent Jekyll genes, required for sexual reproduction, are lineage specific for the related grass tribes Triticeae and Bromeae.</title>
        <authorList>
            <person name="Radchuk V."/>
            <person name="Sharma R."/>
            <person name="Potokina E."/>
            <person name="Radchuk R."/>
            <person name="Weier D."/>
            <person name="Munz E."/>
            <person name="Schreiber M."/>
            <person name="Mascher M."/>
            <person name="Stein N."/>
            <person name="Wicker T."/>
            <person name="Kilian B."/>
            <person name="Borisjuk L."/>
        </authorList>
    </citation>
    <scope>NUCLEOTIDE SEQUENCE</scope>
</reference>
<evidence type="ECO:0000256" key="2">
    <source>
        <dbReference type="SAM" id="SignalP"/>
    </source>
</evidence>
<dbReference type="EMBL" id="MK432924">
    <property type="protein sequence ID" value="QCX08909.1"/>
    <property type="molecule type" value="mRNA"/>
</dbReference>